<evidence type="ECO:0000313" key="2">
    <source>
        <dbReference type="EMBL" id="CAB1450126.1"/>
    </source>
</evidence>
<keyword evidence="1" id="KW-0472">Membrane</keyword>
<keyword evidence="3" id="KW-1185">Reference proteome</keyword>
<feature type="transmembrane region" description="Helical" evidence="1">
    <location>
        <begin position="33"/>
        <end position="53"/>
    </location>
</feature>
<name>A0A9N7VD19_PLEPL</name>
<organism evidence="2 3">
    <name type="scientific">Pleuronectes platessa</name>
    <name type="common">European plaice</name>
    <dbReference type="NCBI Taxonomy" id="8262"/>
    <lineage>
        <taxon>Eukaryota</taxon>
        <taxon>Metazoa</taxon>
        <taxon>Chordata</taxon>
        <taxon>Craniata</taxon>
        <taxon>Vertebrata</taxon>
        <taxon>Euteleostomi</taxon>
        <taxon>Actinopterygii</taxon>
        <taxon>Neopterygii</taxon>
        <taxon>Teleostei</taxon>
        <taxon>Neoteleostei</taxon>
        <taxon>Acanthomorphata</taxon>
        <taxon>Carangaria</taxon>
        <taxon>Pleuronectiformes</taxon>
        <taxon>Pleuronectoidei</taxon>
        <taxon>Pleuronectidae</taxon>
        <taxon>Pleuronectes</taxon>
    </lineage>
</organism>
<dbReference type="AlphaFoldDB" id="A0A9N7VD19"/>
<gene>
    <name evidence="2" type="ORF">PLEPLA_LOCUS37815</name>
</gene>
<evidence type="ECO:0000313" key="3">
    <source>
        <dbReference type="Proteomes" id="UP001153269"/>
    </source>
</evidence>
<dbReference type="EMBL" id="CADEAL010004042">
    <property type="protein sequence ID" value="CAB1450126.1"/>
    <property type="molecule type" value="Genomic_DNA"/>
</dbReference>
<keyword evidence="1" id="KW-1133">Transmembrane helix</keyword>
<dbReference type="Proteomes" id="UP001153269">
    <property type="component" value="Unassembled WGS sequence"/>
</dbReference>
<comment type="caution">
    <text evidence="2">The sequence shown here is derived from an EMBL/GenBank/DDBJ whole genome shotgun (WGS) entry which is preliminary data.</text>
</comment>
<proteinExistence type="predicted"/>
<reference evidence="2" key="1">
    <citation type="submission" date="2020-03" db="EMBL/GenBank/DDBJ databases">
        <authorList>
            <person name="Weist P."/>
        </authorList>
    </citation>
    <scope>NUCLEOTIDE SEQUENCE</scope>
</reference>
<sequence>MASRDRGRYVESHSVSPWHNMVKRCIIRKRHALCQNGAAVAAMLSACLLLPLIDHSPAYLFNLTPTTATATPPPLHPTVISGEPEKWLSHVRLLRYHKGCDPATPSADLADLNGLLDTYNREVTAHRLSISRLACPYLLSSPSLPSLLLVCTT</sequence>
<evidence type="ECO:0000256" key="1">
    <source>
        <dbReference type="SAM" id="Phobius"/>
    </source>
</evidence>
<protein>
    <submittedName>
        <fullName evidence="2">Uncharacterized protein</fullName>
    </submittedName>
</protein>
<accession>A0A9N7VD19</accession>
<keyword evidence="1" id="KW-0812">Transmembrane</keyword>